<comment type="caution">
    <text evidence="2">The sequence shown here is derived from an EMBL/GenBank/DDBJ whole genome shotgun (WGS) entry which is preliminary data.</text>
</comment>
<dbReference type="AlphaFoldDB" id="A0A1Y1Y647"/>
<feature type="compositionally biased region" description="Basic and acidic residues" evidence="1">
    <location>
        <begin position="98"/>
        <end position="107"/>
    </location>
</feature>
<evidence type="ECO:0000313" key="3">
    <source>
        <dbReference type="Proteomes" id="UP000193144"/>
    </source>
</evidence>
<accession>A0A1Y1Y647</accession>
<reference evidence="2 3" key="1">
    <citation type="submission" date="2016-07" db="EMBL/GenBank/DDBJ databases">
        <title>Pervasive Adenine N6-methylation of Active Genes in Fungi.</title>
        <authorList>
            <consortium name="DOE Joint Genome Institute"/>
            <person name="Mondo S.J."/>
            <person name="Dannebaum R.O."/>
            <person name="Kuo R.C."/>
            <person name="Labutti K."/>
            <person name="Haridas S."/>
            <person name="Kuo A."/>
            <person name="Salamov A."/>
            <person name="Ahrendt S.R."/>
            <person name="Lipzen A."/>
            <person name="Sullivan W."/>
            <person name="Andreopoulos W.B."/>
            <person name="Clum A."/>
            <person name="Lindquist E."/>
            <person name="Daum C."/>
            <person name="Ramamoorthy G.K."/>
            <person name="Gryganskyi A."/>
            <person name="Culley D."/>
            <person name="Magnuson J.K."/>
            <person name="James T.Y."/>
            <person name="O'Malley M.A."/>
            <person name="Stajich J.E."/>
            <person name="Spatafora J.W."/>
            <person name="Visel A."/>
            <person name="Grigoriev I.V."/>
        </authorList>
    </citation>
    <scope>NUCLEOTIDE SEQUENCE [LARGE SCALE GENOMIC DNA]</scope>
    <source>
        <strain evidence="2 3">CBS 115471</strain>
    </source>
</reference>
<proteinExistence type="predicted"/>
<keyword evidence="3" id="KW-1185">Reference proteome</keyword>
<organism evidence="2 3">
    <name type="scientific">Clohesyomyces aquaticus</name>
    <dbReference type="NCBI Taxonomy" id="1231657"/>
    <lineage>
        <taxon>Eukaryota</taxon>
        <taxon>Fungi</taxon>
        <taxon>Dikarya</taxon>
        <taxon>Ascomycota</taxon>
        <taxon>Pezizomycotina</taxon>
        <taxon>Dothideomycetes</taxon>
        <taxon>Pleosporomycetidae</taxon>
        <taxon>Pleosporales</taxon>
        <taxon>Lindgomycetaceae</taxon>
        <taxon>Clohesyomyces</taxon>
    </lineage>
</organism>
<name>A0A1Y1Y647_9PLEO</name>
<feature type="region of interest" description="Disordered" evidence="1">
    <location>
        <begin position="98"/>
        <end position="117"/>
    </location>
</feature>
<gene>
    <name evidence="2" type="ORF">BCR34DRAFT_580681</name>
</gene>
<evidence type="ECO:0000256" key="1">
    <source>
        <dbReference type="SAM" id="MobiDB-lite"/>
    </source>
</evidence>
<protein>
    <submittedName>
        <fullName evidence="2">Uncharacterized protein</fullName>
    </submittedName>
</protein>
<dbReference type="Proteomes" id="UP000193144">
    <property type="component" value="Unassembled WGS sequence"/>
</dbReference>
<evidence type="ECO:0000313" key="2">
    <source>
        <dbReference type="EMBL" id="ORX93176.1"/>
    </source>
</evidence>
<sequence length="141" mass="16067">MSARLLLRPPRASLQATVQAPLRAPFRAPFCAHLRAPLRTEPSTISRTFHNGRFQEPTILQCLQRIEKQLNEQNTRLNKVEESLDELNAEMYGLEETLKRAGNENKAETNGSESKSEYEPGWLGVFVRIISDAVTTYLLKR</sequence>
<dbReference type="EMBL" id="MCFA01000353">
    <property type="protein sequence ID" value="ORX93176.1"/>
    <property type="molecule type" value="Genomic_DNA"/>
</dbReference>